<sequence>MPLIRRFSPAFTAFYLLIFPFPSSLVVILIPIPPCAQIGEFRSKIGFQIHFPLSLPFPNWVHEGDLDLVYTFSVRSLASFDDVMATVVCH</sequence>
<name>A0A540N3D7_MALBA</name>
<protein>
    <submittedName>
        <fullName evidence="2">Uncharacterized protein</fullName>
    </submittedName>
</protein>
<evidence type="ECO:0000256" key="1">
    <source>
        <dbReference type="SAM" id="Phobius"/>
    </source>
</evidence>
<evidence type="ECO:0000313" key="2">
    <source>
        <dbReference type="EMBL" id="TQE05519.1"/>
    </source>
</evidence>
<evidence type="ECO:0000313" key="3">
    <source>
        <dbReference type="Proteomes" id="UP000315295"/>
    </source>
</evidence>
<dbReference type="Proteomes" id="UP000315295">
    <property type="component" value="Unassembled WGS sequence"/>
</dbReference>
<keyword evidence="1" id="KW-1133">Transmembrane helix</keyword>
<keyword evidence="3" id="KW-1185">Reference proteome</keyword>
<comment type="caution">
    <text evidence="2">The sequence shown here is derived from an EMBL/GenBank/DDBJ whole genome shotgun (WGS) entry which is preliminary data.</text>
</comment>
<dbReference type="EMBL" id="VIEB01000120">
    <property type="protein sequence ID" value="TQE05519.1"/>
    <property type="molecule type" value="Genomic_DNA"/>
</dbReference>
<accession>A0A540N3D7</accession>
<keyword evidence="1" id="KW-0472">Membrane</keyword>
<organism evidence="2 3">
    <name type="scientific">Malus baccata</name>
    <name type="common">Siberian crab apple</name>
    <name type="synonym">Pyrus baccata</name>
    <dbReference type="NCBI Taxonomy" id="106549"/>
    <lineage>
        <taxon>Eukaryota</taxon>
        <taxon>Viridiplantae</taxon>
        <taxon>Streptophyta</taxon>
        <taxon>Embryophyta</taxon>
        <taxon>Tracheophyta</taxon>
        <taxon>Spermatophyta</taxon>
        <taxon>Magnoliopsida</taxon>
        <taxon>eudicotyledons</taxon>
        <taxon>Gunneridae</taxon>
        <taxon>Pentapetalae</taxon>
        <taxon>rosids</taxon>
        <taxon>fabids</taxon>
        <taxon>Rosales</taxon>
        <taxon>Rosaceae</taxon>
        <taxon>Amygdaloideae</taxon>
        <taxon>Maleae</taxon>
        <taxon>Malus</taxon>
    </lineage>
</organism>
<dbReference type="AlphaFoldDB" id="A0A540N3D7"/>
<reference evidence="2 3" key="1">
    <citation type="journal article" date="2019" name="G3 (Bethesda)">
        <title>Sequencing of a Wild Apple (Malus baccata) Genome Unravels the Differences Between Cultivated and Wild Apple Species Regarding Disease Resistance and Cold Tolerance.</title>
        <authorList>
            <person name="Chen X."/>
        </authorList>
    </citation>
    <scope>NUCLEOTIDE SEQUENCE [LARGE SCALE GENOMIC DNA]</scope>
    <source>
        <strain evidence="3">cv. Shandingzi</strain>
        <tissue evidence="2">Leaves</tissue>
    </source>
</reference>
<gene>
    <name evidence="2" type="ORF">C1H46_008854</name>
</gene>
<keyword evidence="1" id="KW-0812">Transmembrane</keyword>
<feature type="transmembrane region" description="Helical" evidence="1">
    <location>
        <begin position="12"/>
        <end position="32"/>
    </location>
</feature>
<proteinExistence type="predicted"/>